<gene>
    <name evidence="4" type="ORF">KCX82_05500</name>
</gene>
<evidence type="ECO:0000256" key="1">
    <source>
        <dbReference type="ARBA" id="ARBA00022741"/>
    </source>
</evidence>
<dbReference type="Gene3D" id="3.40.50.300">
    <property type="entry name" value="P-loop containing nucleotide triphosphate hydrolases"/>
    <property type="match status" value="1"/>
</dbReference>
<dbReference type="Pfam" id="PF25601">
    <property type="entry name" value="AAA_lid_14"/>
    <property type="match status" value="1"/>
</dbReference>
<reference evidence="4" key="2">
    <citation type="submission" date="2021-04" db="EMBL/GenBank/DDBJ databases">
        <authorList>
            <person name="Liu J."/>
        </authorList>
    </citation>
    <scope>NUCLEOTIDE SEQUENCE</scope>
    <source>
        <strain evidence="4">BAD-6</strain>
    </source>
</reference>
<dbReference type="InterPro" id="IPR025662">
    <property type="entry name" value="Sigma_54_int_dom_ATP-bd_1"/>
</dbReference>
<organism evidence="4 5">
    <name type="scientific">Sinanaerobacter chloroacetimidivorans</name>
    <dbReference type="NCBI Taxonomy" id="2818044"/>
    <lineage>
        <taxon>Bacteria</taxon>
        <taxon>Bacillati</taxon>
        <taxon>Bacillota</taxon>
        <taxon>Clostridia</taxon>
        <taxon>Peptostreptococcales</taxon>
        <taxon>Anaerovoracaceae</taxon>
        <taxon>Sinanaerobacter</taxon>
    </lineage>
</organism>
<dbReference type="Gene3D" id="1.10.8.60">
    <property type="match status" value="1"/>
</dbReference>
<dbReference type="AlphaFoldDB" id="A0A8J7W193"/>
<dbReference type="Pfam" id="PF00158">
    <property type="entry name" value="Sigma54_activat"/>
    <property type="match status" value="1"/>
</dbReference>
<dbReference type="RefSeq" id="WP_227017454.1">
    <property type="nucleotide sequence ID" value="NZ_JAGSND010000003.1"/>
</dbReference>
<sequence>MKELIHITDREEARRNLREYNKRNPIDLFMVESDVMLDALVFANKLSQFNSNVLILGDSGVGKEALAKYIHCQSDRRKGPFMAINCSAIPGNLFESEVFGYEKGGFTGADKTKAGLFEEAQDGTIFLDEIGELPEDQQPKLLRFLESKSLIRIGGNKVFNSNARIICATNANMCEKIEKKEFREDLYYRISTAEINIPPLRERKADIEPLLYLFLDKLNKQYALNKQFTREALDALKKRTYPGNVREVRNVVERMMINSTSDFMTASDIEWRKHWAGNSLSSDDNIKIRRLVPLEEAIKELERKLLQMGSDMGMSSRELAKVLEVNQSTIIRKLNMYKIKK</sequence>
<name>A0A8J7W193_9FIRM</name>
<dbReference type="Gene3D" id="1.10.10.60">
    <property type="entry name" value="Homeodomain-like"/>
    <property type="match status" value="1"/>
</dbReference>
<dbReference type="EMBL" id="JAGSND010000003">
    <property type="protein sequence ID" value="MBR0597316.1"/>
    <property type="molecule type" value="Genomic_DNA"/>
</dbReference>
<proteinExistence type="predicted"/>
<dbReference type="PROSITE" id="PS50045">
    <property type="entry name" value="SIGMA54_INTERACT_4"/>
    <property type="match status" value="1"/>
</dbReference>
<evidence type="ECO:0000256" key="2">
    <source>
        <dbReference type="ARBA" id="ARBA00022840"/>
    </source>
</evidence>
<evidence type="ECO:0000259" key="3">
    <source>
        <dbReference type="PROSITE" id="PS50045"/>
    </source>
</evidence>
<accession>A0A8J7W193</accession>
<dbReference type="InterPro" id="IPR003593">
    <property type="entry name" value="AAA+_ATPase"/>
</dbReference>
<evidence type="ECO:0000313" key="4">
    <source>
        <dbReference type="EMBL" id="MBR0597316.1"/>
    </source>
</evidence>
<dbReference type="GO" id="GO:0005524">
    <property type="term" value="F:ATP binding"/>
    <property type="evidence" value="ECO:0007669"/>
    <property type="project" value="UniProtKB-KW"/>
</dbReference>
<feature type="domain" description="Sigma-54 factor interaction" evidence="3">
    <location>
        <begin position="29"/>
        <end position="257"/>
    </location>
</feature>
<keyword evidence="5" id="KW-1185">Reference proteome</keyword>
<dbReference type="PANTHER" id="PTHR32071">
    <property type="entry name" value="TRANSCRIPTIONAL REGULATORY PROTEIN"/>
    <property type="match status" value="1"/>
</dbReference>
<protein>
    <submittedName>
        <fullName evidence="4">Sigma-54-dependent Fis family transcriptional regulator</fullName>
    </submittedName>
</protein>
<dbReference type="GO" id="GO:0006355">
    <property type="term" value="P:regulation of DNA-templated transcription"/>
    <property type="evidence" value="ECO:0007669"/>
    <property type="project" value="InterPro"/>
</dbReference>
<dbReference type="Proteomes" id="UP000675664">
    <property type="component" value="Unassembled WGS sequence"/>
</dbReference>
<dbReference type="PROSITE" id="PS00675">
    <property type="entry name" value="SIGMA54_INTERACT_1"/>
    <property type="match status" value="1"/>
</dbReference>
<dbReference type="SMART" id="SM00382">
    <property type="entry name" value="AAA"/>
    <property type="match status" value="1"/>
</dbReference>
<evidence type="ECO:0000313" key="5">
    <source>
        <dbReference type="Proteomes" id="UP000675664"/>
    </source>
</evidence>
<dbReference type="InterPro" id="IPR058031">
    <property type="entry name" value="AAA_lid_NorR"/>
</dbReference>
<comment type="caution">
    <text evidence="4">The sequence shown here is derived from an EMBL/GenBank/DDBJ whole genome shotgun (WGS) entry which is preliminary data.</text>
</comment>
<keyword evidence="1" id="KW-0547">Nucleotide-binding</keyword>
<dbReference type="InterPro" id="IPR002078">
    <property type="entry name" value="Sigma_54_int"/>
</dbReference>
<dbReference type="FunFam" id="3.40.50.300:FF:000006">
    <property type="entry name" value="DNA-binding transcriptional regulator NtrC"/>
    <property type="match status" value="1"/>
</dbReference>
<keyword evidence="2" id="KW-0067">ATP-binding</keyword>
<dbReference type="SUPFAM" id="SSF52540">
    <property type="entry name" value="P-loop containing nucleoside triphosphate hydrolases"/>
    <property type="match status" value="1"/>
</dbReference>
<dbReference type="InterPro" id="IPR027417">
    <property type="entry name" value="P-loop_NTPase"/>
</dbReference>
<reference evidence="4" key="1">
    <citation type="submission" date="2021-04" db="EMBL/GenBank/DDBJ databases">
        <title>Sinoanaerobacter chloroacetimidivorans sp. nov., an obligate anaerobic bacterium isolated from anaerobic sludge.</title>
        <authorList>
            <person name="Bao Y."/>
        </authorList>
    </citation>
    <scope>NUCLEOTIDE SEQUENCE</scope>
    <source>
        <strain evidence="4">BAD-6</strain>
    </source>
</reference>
<dbReference type="CDD" id="cd00009">
    <property type="entry name" value="AAA"/>
    <property type="match status" value="1"/>
</dbReference>